<dbReference type="PROSITE" id="PS51257">
    <property type="entry name" value="PROKAR_LIPOPROTEIN"/>
    <property type="match status" value="1"/>
</dbReference>
<name>A0ABS9K096_9RHOO</name>
<dbReference type="EMBL" id="JAKLTN010000001">
    <property type="protein sequence ID" value="MCG2576562.1"/>
    <property type="molecule type" value="Genomic_DNA"/>
</dbReference>
<keyword evidence="3" id="KW-1185">Reference proteome</keyword>
<evidence type="ECO:0000313" key="2">
    <source>
        <dbReference type="EMBL" id="MCG2576562.1"/>
    </source>
</evidence>
<proteinExistence type="predicted"/>
<evidence type="ECO:0000256" key="1">
    <source>
        <dbReference type="SAM" id="SignalP"/>
    </source>
</evidence>
<organism evidence="2 3">
    <name type="scientific">Dechloromonas hankyongensis</name>
    <dbReference type="NCBI Taxonomy" id="2908002"/>
    <lineage>
        <taxon>Bacteria</taxon>
        <taxon>Pseudomonadati</taxon>
        <taxon>Pseudomonadota</taxon>
        <taxon>Betaproteobacteria</taxon>
        <taxon>Rhodocyclales</taxon>
        <taxon>Azonexaceae</taxon>
        <taxon>Dechloromonas</taxon>
    </lineage>
</organism>
<evidence type="ECO:0000313" key="3">
    <source>
        <dbReference type="Proteomes" id="UP001165384"/>
    </source>
</evidence>
<sequence>MTRVVDVNMPNRLWGAAGAIALMACHLPAQAFDMTWSGFGTIGYAQSDQPVNYQRFIDEKGTFKRDSILGAQLDARFSQQWGATVQAKVAPSDHRDTQWQASLAWAFVSWRPSDDWLIRVGKLRLPFMLNTENADVGATYDFVRLPQEVYSIAPTTDVIGLSASKTWFGETYDWTAEAYSGKASTYWRYYGRDRKFDTNSPGSWFLPIDMKSTGLVLTARSFEHVFRLGYHEGEASRPGEKTGVGFEMGNCPGAPVFGCYNLSSTTVEKVRVPIITLGASVSLPENFKLTGEYGKAKVESASRGLSRWGGYVALSKRIGAWTPYAYYAKVKSTGDALDLYQRLNGNSGAVPLPWQGYQRMLADLVVPYDQSTVALGTSYWITTKSVIKAEWSRVDTQVASSFVDAPVGGESGNRQIDVFSLSYSFTF</sequence>
<dbReference type="Gene3D" id="2.40.160.10">
    <property type="entry name" value="Porin"/>
    <property type="match status" value="1"/>
</dbReference>
<comment type="caution">
    <text evidence="2">The sequence shown here is derived from an EMBL/GenBank/DDBJ whole genome shotgun (WGS) entry which is preliminary data.</text>
</comment>
<dbReference type="SUPFAM" id="SSF56935">
    <property type="entry name" value="Porins"/>
    <property type="match status" value="1"/>
</dbReference>
<gene>
    <name evidence="2" type="ORF">LZ012_06080</name>
</gene>
<reference evidence="2" key="1">
    <citation type="submission" date="2022-01" db="EMBL/GenBank/DDBJ databases">
        <authorList>
            <person name="Jo J.-H."/>
            <person name="Im W.-T."/>
        </authorList>
    </citation>
    <scope>NUCLEOTIDE SEQUENCE</scope>
    <source>
        <strain evidence="2">XY25</strain>
    </source>
</reference>
<feature type="signal peptide" evidence="1">
    <location>
        <begin position="1"/>
        <end position="31"/>
    </location>
</feature>
<evidence type="ECO:0008006" key="4">
    <source>
        <dbReference type="Google" id="ProtNLM"/>
    </source>
</evidence>
<protein>
    <recommendedName>
        <fullName evidence="4">Porin</fullName>
    </recommendedName>
</protein>
<accession>A0ABS9K096</accession>
<dbReference type="InterPro" id="IPR023614">
    <property type="entry name" value="Porin_dom_sf"/>
</dbReference>
<dbReference type="RefSeq" id="WP_275708628.1">
    <property type="nucleotide sequence ID" value="NZ_JAKLTN010000001.1"/>
</dbReference>
<feature type="chain" id="PRO_5045370764" description="Porin" evidence="1">
    <location>
        <begin position="32"/>
        <end position="427"/>
    </location>
</feature>
<dbReference type="Proteomes" id="UP001165384">
    <property type="component" value="Unassembled WGS sequence"/>
</dbReference>
<keyword evidence="1" id="KW-0732">Signal</keyword>